<dbReference type="HOGENOM" id="CLU_479805_0_0_1"/>
<dbReference type="Proteomes" id="UP000030653">
    <property type="component" value="Unassembled WGS sequence"/>
</dbReference>
<reference evidence="2 3" key="1">
    <citation type="journal article" date="2012" name="Science">
        <title>The Paleozoic origin of enzymatic lignin decomposition reconstructed from 31 fungal genomes.</title>
        <authorList>
            <person name="Floudas D."/>
            <person name="Binder M."/>
            <person name="Riley R."/>
            <person name="Barry K."/>
            <person name="Blanchette R.A."/>
            <person name="Henrissat B."/>
            <person name="Martinez A.T."/>
            <person name="Otillar R."/>
            <person name="Spatafora J.W."/>
            <person name="Yadav J.S."/>
            <person name="Aerts A."/>
            <person name="Benoit I."/>
            <person name="Boyd A."/>
            <person name="Carlson A."/>
            <person name="Copeland A."/>
            <person name="Coutinho P.M."/>
            <person name="de Vries R.P."/>
            <person name="Ferreira P."/>
            <person name="Findley K."/>
            <person name="Foster B."/>
            <person name="Gaskell J."/>
            <person name="Glotzer D."/>
            <person name="Gorecki P."/>
            <person name="Heitman J."/>
            <person name="Hesse C."/>
            <person name="Hori C."/>
            <person name="Igarashi K."/>
            <person name="Jurgens J.A."/>
            <person name="Kallen N."/>
            <person name="Kersten P."/>
            <person name="Kohler A."/>
            <person name="Kuees U."/>
            <person name="Kumar T.K.A."/>
            <person name="Kuo A."/>
            <person name="LaButti K."/>
            <person name="Larrondo L.F."/>
            <person name="Lindquist E."/>
            <person name="Ling A."/>
            <person name="Lombard V."/>
            <person name="Lucas S."/>
            <person name="Lundell T."/>
            <person name="Martin R."/>
            <person name="McLaughlin D.J."/>
            <person name="Morgenstern I."/>
            <person name="Morin E."/>
            <person name="Murat C."/>
            <person name="Nagy L.G."/>
            <person name="Nolan M."/>
            <person name="Ohm R.A."/>
            <person name="Patyshakuliyeva A."/>
            <person name="Rokas A."/>
            <person name="Ruiz-Duenas F.J."/>
            <person name="Sabat G."/>
            <person name="Salamov A."/>
            <person name="Samejima M."/>
            <person name="Schmutz J."/>
            <person name="Slot J.C."/>
            <person name="St John F."/>
            <person name="Stenlid J."/>
            <person name="Sun H."/>
            <person name="Sun S."/>
            <person name="Syed K."/>
            <person name="Tsang A."/>
            <person name="Wiebenga A."/>
            <person name="Young D."/>
            <person name="Pisabarro A."/>
            <person name="Eastwood D.C."/>
            <person name="Martin F."/>
            <person name="Cullen D."/>
            <person name="Grigoriev I.V."/>
            <person name="Hibbett D.S."/>
        </authorList>
    </citation>
    <scope>NUCLEOTIDE SEQUENCE [LARGE SCALE GENOMIC DNA]</scope>
    <source>
        <strain evidence="2 3">DJM-731 SS1</strain>
    </source>
</reference>
<evidence type="ECO:0000313" key="2">
    <source>
        <dbReference type="EMBL" id="EJU02161.1"/>
    </source>
</evidence>
<accession>M5FW99</accession>
<dbReference type="EMBL" id="JH795862">
    <property type="protein sequence ID" value="EJU02161.1"/>
    <property type="molecule type" value="Genomic_DNA"/>
</dbReference>
<name>M5FW99_DACPD</name>
<dbReference type="RefSeq" id="XP_040629058.1">
    <property type="nucleotide sequence ID" value="XM_040772597.1"/>
</dbReference>
<feature type="compositionally biased region" description="Polar residues" evidence="1">
    <location>
        <begin position="403"/>
        <end position="425"/>
    </location>
</feature>
<protein>
    <submittedName>
        <fullName evidence="2">Uncharacterized protein</fullName>
    </submittedName>
</protein>
<dbReference type="AlphaFoldDB" id="M5FW99"/>
<dbReference type="GeneID" id="63687659"/>
<feature type="compositionally biased region" description="Basic and acidic residues" evidence="1">
    <location>
        <begin position="158"/>
        <end position="196"/>
    </location>
</feature>
<keyword evidence="3" id="KW-1185">Reference proteome</keyword>
<evidence type="ECO:0000313" key="3">
    <source>
        <dbReference type="Proteomes" id="UP000030653"/>
    </source>
</evidence>
<gene>
    <name evidence="2" type="ORF">DACRYDRAFT_21908</name>
</gene>
<feature type="region of interest" description="Disordered" evidence="1">
    <location>
        <begin position="478"/>
        <end position="568"/>
    </location>
</feature>
<feature type="region of interest" description="Disordered" evidence="1">
    <location>
        <begin position="156"/>
        <end position="225"/>
    </location>
</feature>
<organism evidence="2 3">
    <name type="scientific">Dacryopinax primogenitus (strain DJM 731)</name>
    <name type="common">Brown rot fungus</name>
    <dbReference type="NCBI Taxonomy" id="1858805"/>
    <lineage>
        <taxon>Eukaryota</taxon>
        <taxon>Fungi</taxon>
        <taxon>Dikarya</taxon>
        <taxon>Basidiomycota</taxon>
        <taxon>Agaricomycotina</taxon>
        <taxon>Dacrymycetes</taxon>
        <taxon>Dacrymycetales</taxon>
        <taxon>Dacrymycetaceae</taxon>
        <taxon>Dacryopinax</taxon>
    </lineage>
</organism>
<feature type="region of interest" description="Disordered" evidence="1">
    <location>
        <begin position="402"/>
        <end position="425"/>
    </location>
</feature>
<proteinExistence type="predicted"/>
<feature type="compositionally biased region" description="Basic and acidic residues" evidence="1">
    <location>
        <begin position="555"/>
        <end position="568"/>
    </location>
</feature>
<evidence type="ECO:0000256" key="1">
    <source>
        <dbReference type="SAM" id="MobiDB-lite"/>
    </source>
</evidence>
<sequence length="568" mass="64394">MAEWRNIPDDKKAAKYFWLAHEAFSLDASWKLAEMLILNRTEARGPFAEEDLTIPGSNPRLGRLRTAIALIGWIVHRDHIIQPHTRRPDAMEMRASPLMQPDSIMFEHAYTFRSPTKSSLAGTAKKVRTPTNVEDALWQEREEYIRKAMEEAIAMLPEHLRPRSGKETLREKRSDKDDKVSVDLVDQKAGNDREWTEASSQEEDDWDMSIPAGSPPVPEHLRPREERLDTKSVDVFEDEESLAHPFFAPQHEYIYTGSTSEDIGTGSPALPDLQWYKRTTVYFLRNTRLNFLIPMLRVARDLLKEVEAGGAGLLENEDKAIWVDDLNRHRIGDRREKLARKAKTKKLYEENMKKRREKAERTINQDTAKERKKGMTNAEEVVMEDFWAQLKAVRAGVSLKDTPATQTTMEPNISDKSNAPQSWWTDSSKAAALQNIPSTLTSSERAKISQDFALSQDELRDKDRQGVSLRSLQIAFENSHSENADGEQVTTSQTSAGRDGSALLRWAAQQRETISGQQEDTETPPLTGETKAPEPQGRGEDSGWFDVAAPVDNWPDGRTKGNEGSSEK</sequence>